<evidence type="ECO:0000313" key="3">
    <source>
        <dbReference type="Proteomes" id="UP000709295"/>
    </source>
</evidence>
<evidence type="ECO:0000313" key="2">
    <source>
        <dbReference type="EMBL" id="KAG6947817.1"/>
    </source>
</evidence>
<feature type="region of interest" description="Disordered" evidence="1">
    <location>
        <begin position="44"/>
        <end position="64"/>
    </location>
</feature>
<comment type="caution">
    <text evidence="2">The sequence shown here is derived from an EMBL/GenBank/DDBJ whole genome shotgun (WGS) entry which is preliminary data.</text>
</comment>
<dbReference type="EMBL" id="JAENGY010001653">
    <property type="protein sequence ID" value="KAG6947817.1"/>
    <property type="molecule type" value="Genomic_DNA"/>
</dbReference>
<reference evidence="2" key="1">
    <citation type="submission" date="2021-01" db="EMBL/GenBank/DDBJ databases">
        <title>Phytophthora aleatoria, a newly-described species from Pinus radiata is distinct from Phytophthora cactorum isolates based on comparative genomics.</title>
        <authorList>
            <person name="Mcdougal R."/>
            <person name="Panda P."/>
            <person name="Williams N."/>
            <person name="Studholme D.J."/>
        </authorList>
    </citation>
    <scope>NUCLEOTIDE SEQUENCE</scope>
    <source>
        <strain evidence="2">NZFS 4037</strain>
    </source>
</reference>
<feature type="compositionally biased region" description="Basic and acidic residues" evidence="1">
    <location>
        <begin position="49"/>
        <end position="64"/>
    </location>
</feature>
<proteinExistence type="predicted"/>
<dbReference type="Proteomes" id="UP000709295">
    <property type="component" value="Unassembled WGS sequence"/>
</dbReference>
<protein>
    <submittedName>
        <fullName evidence="2">Uncharacterized protein</fullName>
    </submittedName>
</protein>
<organism evidence="2 3">
    <name type="scientific">Phytophthora aleatoria</name>
    <dbReference type="NCBI Taxonomy" id="2496075"/>
    <lineage>
        <taxon>Eukaryota</taxon>
        <taxon>Sar</taxon>
        <taxon>Stramenopiles</taxon>
        <taxon>Oomycota</taxon>
        <taxon>Peronosporomycetes</taxon>
        <taxon>Peronosporales</taxon>
        <taxon>Peronosporaceae</taxon>
        <taxon>Phytophthora</taxon>
    </lineage>
</organism>
<accession>A0A8J5IK20</accession>
<keyword evidence="3" id="KW-1185">Reference proteome</keyword>
<name>A0A8J5IK20_9STRA</name>
<gene>
    <name evidence="2" type="ORF">JG688_00015384</name>
</gene>
<sequence>MIAMDRSVLTLKSVFGTSPDRRLRFGTVLIALKVLWRRRVSTPLTDQCTSDKKTSSARHTGDQA</sequence>
<dbReference type="AlphaFoldDB" id="A0A8J5IK20"/>
<evidence type="ECO:0000256" key="1">
    <source>
        <dbReference type="SAM" id="MobiDB-lite"/>
    </source>
</evidence>